<sequence length="250" mass="28165">MSSNPLVCVPDADGADVGQGTRSVTAVTMARNTSHSRDTHQLWLEFEGDLLFDIVEVHLMGSDVGDRCSKVKWEEVANTYNNLMAGTTQRAGEPVAEHVWRSKLSQNGKENIITNIARGEHLTGDRIAPTRNAAEIQSQIWGFPHRRIKEIIARAREEDRRVQSASDQRKDRNKVIAEPELHASDDDNDQETLPYGDDFSTPRENETTLEEAERMAAQQAYAEEERQIALVTGRRQRALDRMGPYRLRGG</sequence>
<name>A0A8H7W7H2_9HELO</name>
<evidence type="ECO:0000313" key="2">
    <source>
        <dbReference type="EMBL" id="KAG4418167.1"/>
    </source>
</evidence>
<dbReference type="EMBL" id="JAFJYH010000135">
    <property type="protein sequence ID" value="KAG4418167.1"/>
    <property type="molecule type" value="Genomic_DNA"/>
</dbReference>
<comment type="caution">
    <text evidence="2">The sequence shown here is derived from an EMBL/GenBank/DDBJ whole genome shotgun (WGS) entry which is preliminary data.</text>
</comment>
<reference evidence="2" key="1">
    <citation type="submission" date="2021-02" db="EMBL/GenBank/DDBJ databases">
        <title>Genome sequence Cadophora malorum strain M34.</title>
        <authorList>
            <person name="Stefanovic E."/>
            <person name="Vu D."/>
            <person name="Scully C."/>
            <person name="Dijksterhuis J."/>
            <person name="Roader J."/>
            <person name="Houbraken J."/>
        </authorList>
    </citation>
    <scope>NUCLEOTIDE SEQUENCE</scope>
    <source>
        <strain evidence="2">M34</strain>
    </source>
</reference>
<protein>
    <submittedName>
        <fullName evidence="2">Uncharacterized protein</fullName>
    </submittedName>
</protein>
<evidence type="ECO:0000313" key="3">
    <source>
        <dbReference type="Proteomes" id="UP000664132"/>
    </source>
</evidence>
<organism evidence="2 3">
    <name type="scientific">Cadophora malorum</name>
    <dbReference type="NCBI Taxonomy" id="108018"/>
    <lineage>
        <taxon>Eukaryota</taxon>
        <taxon>Fungi</taxon>
        <taxon>Dikarya</taxon>
        <taxon>Ascomycota</taxon>
        <taxon>Pezizomycotina</taxon>
        <taxon>Leotiomycetes</taxon>
        <taxon>Helotiales</taxon>
        <taxon>Ploettnerulaceae</taxon>
        <taxon>Cadophora</taxon>
    </lineage>
</organism>
<dbReference type="OrthoDB" id="3560115at2759"/>
<feature type="region of interest" description="Disordered" evidence="1">
    <location>
        <begin position="157"/>
        <end position="222"/>
    </location>
</feature>
<keyword evidence="3" id="KW-1185">Reference proteome</keyword>
<dbReference type="AlphaFoldDB" id="A0A8H7W7H2"/>
<evidence type="ECO:0000256" key="1">
    <source>
        <dbReference type="SAM" id="MobiDB-lite"/>
    </source>
</evidence>
<feature type="compositionally biased region" description="Basic and acidic residues" evidence="1">
    <location>
        <begin position="200"/>
        <end position="214"/>
    </location>
</feature>
<gene>
    <name evidence="2" type="ORF">IFR04_008688</name>
</gene>
<proteinExistence type="predicted"/>
<dbReference type="Proteomes" id="UP000664132">
    <property type="component" value="Unassembled WGS sequence"/>
</dbReference>
<feature type="compositionally biased region" description="Basic and acidic residues" evidence="1">
    <location>
        <begin position="157"/>
        <end position="185"/>
    </location>
</feature>
<accession>A0A8H7W7H2</accession>